<dbReference type="RefSeq" id="WP_203242797.1">
    <property type="nucleotide sequence ID" value="NZ_JAFBRH010000003.1"/>
</dbReference>
<dbReference type="EMBL" id="JAFBRM010000003">
    <property type="protein sequence ID" value="MBM1714857.1"/>
    <property type="molecule type" value="Genomic_DNA"/>
</dbReference>
<accession>A0AAE2W1G7</accession>
<organism evidence="1 2">
    <name type="scientific">Sulfitobacter geojensis</name>
    <dbReference type="NCBI Taxonomy" id="1342299"/>
    <lineage>
        <taxon>Bacteria</taxon>
        <taxon>Pseudomonadati</taxon>
        <taxon>Pseudomonadota</taxon>
        <taxon>Alphaproteobacteria</taxon>
        <taxon>Rhodobacterales</taxon>
        <taxon>Roseobacteraceae</taxon>
        <taxon>Sulfitobacter</taxon>
    </lineage>
</organism>
<sequence>MSKTWQDSLTGLSIVSAAVVDDGIFAFGANWDETYAGAKPPAKYHNRLVFCDLNAGTWGGKQYDGGFDFARVAGGQTAHGAPQALFTDAMGNITAFTFPDGPRGKEHPVEVRGANRLRFIGDHFYICGDGRSLLRRDAPDAWTVFNHVPFVSRETDLGAFGPFDGFSDADIFMWYAGPYDSNATDRKPGIEHWNGTDFRQVPLPAELFEDVPWAPFRAHDICCTTDGQVFVSGTKGELLLGGREGFVVLAPQVQNALPGMNLCWFKDVLYGAIDAGLFTFDFKENSWVPAPFAGDPNAPVHFPHIDANENVMLLAGAYGAAIFDGDIWTSLAGDVSALDVTRVRLMEQQVEGLKELRDIVQDLATGTPDD</sequence>
<comment type="caution">
    <text evidence="1">The sequence shown here is derived from an EMBL/GenBank/DDBJ whole genome shotgun (WGS) entry which is preliminary data.</text>
</comment>
<proteinExistence type="predicted"/>
<keyword evidence="2" id="KW-1185">Reference proteome</keyword>
<evidence type="ECO:0000313" key="1">
    <source>
        <dbReference type="EMBL" id="MBM1714857.1"/>
    </source>
</evidence>
<name>A0AAE2W1G7_9RHOB</name>
<gene>
    <name evidence="1" type="ORF">JQV55_14905</name>
</gene>
<evidence type="ECO:0000313" key="2">
    <source>
        <dbReference type="Proteomes" id="UP000732193"/>
    </source>
</evidence>
<dbReference type="AlphaFoldDB" id="A0AAE2W1G7"/>
<dbReference type="Proteomes" id="UP000732193">
    <property type="component" value="Unassembled WGS sequence"/>
</dbReference>
<protein>
    <submittedName>
        <fullName evidence="1">Uncharacterized protein</fullName>
    </submittedName>
</protein>
<reference evidence="1 2" key="1">
    <citation type="submission" date="2021-01" db="EMBL/GenBank/DDBJ databases">
        <title>Diatom-associated Roseobacters Show Island Model of Population Structure.</title>
        <authorList>
            <person name="Qu L."/>
            <person name="Feng X."/>
            <person name="Chen Y."/>
            <person name="Li L."/>
            <person name="Wang X."/>
            <person name="Hu Z."/>
            <person name="Wang H."/>
            <person name="Luo H."/>
        </authorList>
    </citation>
    <scope>NUCLEOTIDE SEQUENCE [LARGE SCALE GENOMIC DNA]</scope>
    <source>
        <strain evidence="1 2">TR60-84</strain>
    </source>
</reference>